<accession>A0A941FLE3</accession>
<evidence type="ECO:0000313" key="2">
    <source>
        <dbReference type="EMBL" id="MBR8646254.1"/>
    </source>
</evidence>
<dbReference type="GO" id="GO:0009847">
    <property type="term" value="P:spore germination"/>
    <property type="evidence" value="ECO:0007669"/>
    <property type="project" value="InterPro"/>
</dbReference>
<dbReference type="PANTHER" id="PTHR35789">
    <property type="entry name" value="SPORE GERMINATION PROTEIN B3"/>
    <property type="match status" value="1"/>
</dbReference>
<dbReference type="AlphaFoldDB" id="A0A941FLE3"/>
<dbReference type="GO" id="GO:0016020">
    <property type="term" value="C:membrane"/>
    <property type="evidence" value="ECO:0007669"/>
    <property type="project" value="InterPro"/>
</dbReference>
<sequence>MVDEVNMSQAIGYDIRKDKIIEGMFVIPIFQQDKTGMYQILTGTSTTTSDVQAIVSKKADKPVLFGQTRIILFSEKMVREIGITELTDYFYREPQLGNRVILAIVEGKVKNIINTKPPNTNVNIGIYLSDLINQQNETGTDRIQTSIFLGNSLETGGDSYLPLFKLINDEVAVSESPYFMRIKWSVKFERMICSFLRH</sequence>
<protein>
    <recommendedName>
        <fullName evidence="1">Spore germination protein N-terminal domain-containing protein</fullName>
    </recommendedName>
</protein>
<proteinExistence type="predicted"/>
<comment type="caution">
    <text evidence="2">The sequence shown here is derived from an EMBL/GenBank/DDBJ whole genome shotgun (WGS) entry which is preliminary data.</text>
</comment>
<dbReference type="InterPro" id="IPR057336">
    <property type="entry name" value="GerAC_N"/>
</dbReference>
<name>A0A941FLE3_9BACI</name>
<feature type="domain" description="Spore germination protein N-terminal" evidence="1">
    <location>
        <begin position="2"/>
        <end position="165"/>
    </location>
</feature>
<dbReference type="Pfam" id="PF25198">
    <property type="entry name" value="Spore_GerAC_N"/>
    <property type="match status" value="1"/>
</dbReference>
<dbReference type="PANTHER" id="PTHR35789:SF1">
    <property type="entry name" value="SPORE GERMINATION PROTEIN B3"/>
    <property type="match status" value="1"/>
</dbReference>
<organism evidence="2 3">
    <name type="scientific">Peribacillus frigoritolerans</name>
    <dbReference type="NCBI Taxonomy" id="450367"/>
    <lineage>
        <taxon>Bacteria</taxon>
        <taxon>Bacillati</taxon>
        <taxon>Bacillota</taxon>
        <taxon>Bacilli</taxon>
        <taxon>Bacillales</taxon>
        <taxon>Bacillaceae</taxon>
        <taxon>Peribacillus</taxon>
    </lineage>
</organism>
<evidence type="ECO:0000259" key="1">
    <source>
        <dbReference type="Pfam" id="PF25198"/>
    </source>
</evidence>
<dbReference type="InterPro" id="IPR008844">
    <property type="entry name" value="Spore_GerAC-like"/>
</dbReference>
<reference evidence="2" key="1">
    <citation type="submission" date="2021-04" db="EMBL/GenBank/DDBJ databases">
        <title>Whole genome sequencing of Enterococci isolates from hospitalized patients.</title>
        <authorList>
            <person name="Ogoti B.M."/>
            <person name="Onyambu F.G."/>
        </authorList>
    </citation>
    <scope>NUCLEOTIDE SEQUENCE</scope>
    <source>
        <strain evidence="2">242</strain>
    </source>
</reference>
<dbReference type="Proteomes" id="UP000680045">
    <property type="component" value="Unassembled WGS sequence"/>
</dbReference>
<gene>
    <name evidence="2" type="ORF">KEH51_28000</name>
</gene>
<dbReference type="EMBL" id="JAGTPW010000082">
    <property type="protein sequence ID" value="MBR8646254.1"/>
    <property type="molecule type" value="Genomic_DNA"/>
</dbReference>
<evidence type="ECO:0000313" key="3">
    <source>
        <dbReference type="Proteomes" id="UP000680045"/>
    </source>
</evidence>